<reference evidence="1" key="1">
    <citation type="submission" date="2018-05" db="EMBL/GenBank/DDBJ databases">
        <authorList>
            <person name="Lanie J.A."/>
            <person name="Ng W.-L."/>
            <person name="Kazmierczak K.M."/>
            <person name="Andrzejewski T.M."/>
            <person name="Davidsen T.M."/>
            <person name="Wayne K.J."/>
            <person name="Tettelin H."/>
            <person name="Glass J.I."/>
            <person name="Rusch D."/>
            <person name="Podicherti R."/>
            <person name="Tsui H.-C.T."/>
            <person name="Winkler M.E."/>
        </authorList>
    </citation>
    <scope>NUCLEOTIDE SEQUENCE</scope>
</reference>
<protein>
    <submittedName>
        <fullName evidence="1">Uncharacterized protein</fullName>
    </submittedName>
</protein>
<organism evidence="1">
    <name type="scientific">marine metagenome</name>
    <dbReference type="NCBI Taxonomy" id="408172"/>
    <lineage>
        <taxon>unclassified sequences</taxon>
        <taxon>metagenomes</taxon>
        <taxon>ecological metagenomes</taxon>
    </lineage>
</organism>
<sequence length="594" mass="65388">MDKSLSHMVGNVAAIASLMLLLCNSVAAQDKDINRPPVLSGEGGAIPVRVIDDRLVVSCDISGTKLRIPVNLWLDFDGPYGLQLHNKAAANLPAETQEGKPSPLTLHFPDFTIEVARRELGPEEAFEEFTKYHSKEIGEDALVGAIGAQVLKHFDVVFDLPRGQVSILPIGRLADQVISQSENQVVTPITLKNDLVWIPVNLKSGKGTLRRAMAIGSSQYDTLLDRRLCDSLQRPAGNVGAVRCESIDFSPYVAFRPAKVVQVHADGVAGIMGINLLENFRVHIDRRSLLATLQSTRSASFPDEDLAWFQAMVQEDSQLVMAWLKKHGQTRLGREAAEFLLTLLLDEGAKEGQLAQAIQWVNDTMPKDLRATRLFDLMEELINEGEERLGVAAGELGLKSARADRYPESAYQLHGRLGELLLATDNREAWRHLLSAAFGLPEDGMINLNLGRCYEASGKKNRAFSRYVQALVKEESSELAMAALARLDAELPADQRMTIETIDRMISGRVRNYSAPTAYEPDPKTRSNRTSLVEFFTSAYVGDERAGAIGGALGNQGALSHFGDADCIFLSYHLPTPRVEPLVTPLAMHMQKWL</sequence>
<feature type="non-terminal residue" evidence="1">
    <location>
        <position position="594"/>
    </location>
</feature>
<name>A0A381W8Y5_9ZZZZ</name>
<accession>A0A381W8Y5</accession>
<dbReference type="AlphaFoldDB" id="A0A381W8Y5"/>
<dbReference type="InterPro" id="IPR011990">
    <property type="entry name" value="TPR-like_helical_dom_sf"/>
</dbReference>
<evidence type="ECO:0000313" key="1">
    <source>
        <dbReference type="EMBL" id="SVA48407.1"/>
    </source>
</evidence>
<dbReference type="EMBL" id="UINC01010923">
    <property type="protein sequence ID" value="SVA48407.1"/>
    <property type="molecule type" value="Genomic_DNA"/>
</dbReference>
<dbReference type="Gene3D" id="1.25.40.10">
    <property type="entry name" value="Tetratricopeptide repeat domain"/>
    <property type="match status" value="1"/>
</dbReference>
<gene>
    <name evidence="1" type="ORF">METZ01_LOCUS101261</name>
</gene>
<proteinExistence type="predicted"/>